<dbReference type="AlphaFoldDB" id="A0A8C3HQ69"/>
<dbReference type="GeneTree" id="ENSGT00960000191779"/>
<dbReference type="OMA" id="PACCQIF"/>
<dbReference type="Proteomes" id="UP000694380">
    <property type="component" value="Unplaced"/>
</dbReference>
<evidence type="ECO:0000313" key="1">
    <source>
        <dbReference type="Ensembl" id="ENSCPBP00000021115.1"/>
    </source>
</evidence>
<organism evidence="1 2">
    <name type="scientific">Chrysemys picta bellii</name>
    <name type="common">Western painted turtle</name>
    <name type="synonym">Emys bellii</name>
    <dbReference type="NCBI Taxonomy" id="8478"/>
    <lineage>
        <taxon>Eukaryota</taxon>
        <taxon>Metazoa</taxon>
        <taxon>Chordata</taxon>
        <taxon>Craniata</taxon>
        <taxon>Vertebrata</taxon>
        <taxon>Euteleostomi</taxon>
        <taxon>Archelosauria</taxon>
        <taxon>Testudinata</taxon>
        <taxon>Testudines</taxon>
        <taxon>Cryptodira</taxon>
        <taxon>Durocryptodira</taxon>
        <taxon>Testudinoidea</taxon>
        <taxon>Emydidae</taxon>
        <taxon>Chrysemys</taxon>
    </lineage>
</organism>
<dbReference type="Ensembl" id="ENSCPBT00000024849.1">
    <property type="protein sequence ID" value="ENSCPBP00000021115.1"/>
    <property type="gene ID" value="ENSCPBG00000015174.1"/>
</dbReference>
<proteinExistence type="predicted"/>
<sequence length="125" mass="14068">MSCHNYPLKSCAHNQHILIGASRKRKSAGYFCSPASSTIMLHMGCFLPVCSFWKQFKAVAQRKLDMPLFPACCQIFCLCSSSHAAMGLLPSFSLPLFSNHFRAVSSFFFCSKPPSWFRVCTESWP</sequence>
<reference evidence="1" key="1">
    <citation type="submission" date="2025-08" db="UniProtKB">
        <authorList>
            <consortium name="Ensembl"/>
        </authorList>
    </citation>
    <scope>IDENTIFICATION</scope>
</reference>
<reference evidence="1" key="2">
    <citation type="submission" date="2025-09" db="UniProtKB">
        <authorList>
            <consortium name="Ensembl"/>
        </authorList>
    </citation>
    <scope>IDENTIFICATION</scope>
</reference>
<keyword evidence="2" id="KW-1185">Reference proteome</keyword>
<name>A0A8C3HQ69_CHRPI</name>
<accession>A0A8C3HQ69</accession>
<protein>
    <submittedName>
        <fullName evidence="1">Uncharacterized protein</fullName>
    </submittedName>
</protein>
<evidence type="ECO:0000313" key="2">
    <source>
        <dbReference type="Proteomes" id="UP000694380"/>
    </source>
</evidence>